<dbReference type="InterPro" id="IPR028098">
    <property type="entry name" value="Glyco_trans_4-like_N"/>
</dbReference>
<feature type="domain" description="Glycosyltransferase subfamily 4-like N-terminal" evidence="2">
    <location>
        <begin position="15"/>
        <end position="198"/>
    </location>
</feature>
<proteinExistence type="predicted"/>
<protein>
    <submittedName>
        <fullName evidence="3">Glycosyl transferase family 1</fullName>
    </submittedName>
</protein>
<dbReference type="InterPro" id="IPR001296">
    <property type="entry name" value="Glyco_trans_1"/>
</dbReference>
<dbReference type="Gene3D" id="3.40.50.2000">
    <property type="entry name" value="Glycogen Phosphorylase B"/>
    <property type="match status" value="2"/>
</dbReference>
<feature type="domain" description="Glycosyl transferase family 1" evidence="1">
    <location>
        <begin position="220"/>
        <end position="375"/>
    </location>
</feature>
<sequence>MRVVMLTWEYPPAQVGGISPHVLGLSRALVRRGVAVDVLTRAAPGAAGVAEEDGVRVHRVHPYFGNALDFPGWIMHLNFALAEAGIRLLGRSALQPPAGGAAEDEVVLHAHDWVTAYAGRLLKHAFRLPLVATVHATEHGRMRGLHHAGHKYIHDVEWWLTYEAWRVITCSRAMQHEVRRLFGLPEDKVRVVPNGIDVPPHAERLPEGAPPREFFAAPWERIVYHLGRLVPEKGAGVLLEAFPDVLAAFPEAKLVIAGGGPWEGELRARAAALGLGPKVYFTGYLQDPARWALFHYADVAVFPSTYEPFGIVALEAMTAGTPLVVSDVGGLAELVEHGVDGRKALPGHPDSLAEQIKAALADPAGSREMARRAREKVAARYTWSSVARATAAIYEEVLREWRQSPWVEPPRAGQPAG</sequence>
<dbReference type="Proteomes" id="UP001163687">
    <property type="component" value="Chromosome"/>
</dbReference>
<organism evidence="3 4">
    <name type="scientific">Caldinitratiruptor microaerophilus</name>
    <dbReference type="NCBI Taxonomy" id="671077"/>
    <lineage>
        <taxon>Bacteria</taxon>
        <taxon>Bacillati</taxon>
        <taxon>Bacillota</taxon>
        <taxon>Clostridia</taxon>
        <taxon>Eubacteriales</taxon>
        <taxon>Symbiobacteriaceae</taxon>
        <taxon>Caldinitratiruptor</taxon>
    </lineage>
</organism>
<dbReference type="PANTHER" id="PTHR12526:SF638">
    <property type="entry name" value="SPORE COAT PROTEIN SA"/>
    <property type="match status" value="1"/>
</dbReference>
<dbReference type="Pfam" id="PF00534">
    <property type="entry name" value="Glycos_transf_1"/>
    <property type="match status" value="1"/>
</dbReference>
<dbReference type="Pfam" id="PF13439">
    <property type="entry name" value="Glyco_transf_4"/>
    <property type="match status" value="1"/>
</dbReference>
<evidence type="ECO:0000313" key="4">
    <source>
        <dbReference type="Proteomes" id="UP001163687"/>
    </source>
</evidence>
<keyword evidence="4" id="KW-1185">Reference proteome</keyword>
<reference evidence="3" key="1">
    <citation type="submission" date="2022-03" db="EMBL/GenBank/DDBJ databases">
        <title>Complete genome sequence of Caldinitratiruptor microaerophilus.</title>
        <authorList>
            <person name="Mukaiyama R."/>
            <person name="Nishiyama T."/>
            <person name="Ueda K."/>
        </authorList>
    </citation>
    <scope>NUCLEOTIDE SEQUENCE</scope>
    <source>
        <strain evidence="3">JCM 16183</strain>
    </source>
</reference>
<accession>A0AA35CP86</accession>
<dbReference type="RefSeq" id="WP_264842851.1">
    <property type="nucleotide sequence ID" value="NZ_AP025628.1"/>
</dbReference>
<keyword evidence="3" id="KW-0808">Transferase</keyword>
<evidence type="ECO:0000313" key="3">
    <source>
        <dbReference type="EMBL" id="BDG62258.1"/>
    </source>
</evidence>
<gene>
    <name evidence="3" type="ORF">caldi_33480</name>
</gene>
<dbReference type="PANTHER" id="PTHR12526">
    <property type="entry name" value="GLYCOSYLTRANSFERASE"/>
    <property type="match status" value="1"/>
</dbReference>
<dbReference type="KEGG" id="cmic:caldi_33480"/>
<dbReference type="EMBL" id="AP025628">
    <property type="protein sequence ID" value="BDG62258.1"/>
    <property type="molecule type" value="Genomic_DNA"/>
</dbReference>
<dbReference type="SUPFAM" id="SSF53756">
    <property type="entry name" value="UDP-Glycosyltransferase/glycogen phosphorylase"/>
    <property type="match status" value="1"/>
</dbReference>
<dbReference type="AlphaFoldDB" id="A0AA35CP86"/>
<dbReference type="CDD" id="cd03801">
    <property type="entry name" value="GT4_PimA-like"/>
    <property type="match status" value="1"/>
</dbReference>
<name>A0AA35CP86_9FIRM</name>
<evidence type="ECO:0000259" key="2">
    <source>
        <dbReference type="Pfam" id="PF13439"/>
    </source>
</evidence>
<evidence type="ECO:0000259" key="1">
    <source>
        <dbReference type="Pfam" id="PF00534"/>
    </source>
</evidence>
<dbReference type="GO" id="GO:0016757">
    <property type="term" value="F:glycosyltransferase activity"/>
    <property type="evidence" value="ECO:0007669"/>
    <property type="project" value="InterPro"/>
</dbReference>